<dbReference type="Pfam" id="PF13568">
    <property type="entry name" value="OMP_b-brl_2"/>
    <property type="match status" value="1"/>
</dbReference>
<dbReference type="AlphaFoldDB" id="A0A2S1YRF5"/>
<feature type="domain" description="Outer membrane protein beta-barrel" evidence="1">
    <location>
        <begin position="20"/>
        <end position="202"/>
    </location>
</feature>
<dbReference type="InterPro" id="IPR025665">
    <property type="entry name" value="Beta-barrel_OMP_2"/>
</dbReference>
<accession>A0A2S1YRF5</accession>
<dbReference type="OrthoDB" id="1327138at2"/>
<proteinExistence type="predicted"/>
<gene>
    <name evidence="2" type="ORF">HYN56_19855</name>
</gene>
<evidence type="ECO:0000259" key="1">
    <source>
        <dbReference type="Pfam" id="PF13568"/>
    </source>
</evidence>
<dbReference type="EMBL" id="CP029255">
    <property type="protein sequence ID" value="AWK06358.1"/>
    <property type="molecule type" value="Genomic_DNA"/>
</dbReference>
<sequence length="233" mass="26556">MKVIFHLIILSFFFNISLYSQNETNITYGLKVGGIHSSFSNLPETIKGRDNTFDNSTLESKGKYGLETGFFLNCKLYDTRVAIQPEILFRQSGETVKYRDVVGKEFELGLNYAYLEIGALYKVYPYEGLNLGFGAFYGVNLSANDISYSSNEADGMYDVATRQFYKDGLDGADDFALCFALGYELHKSIHFDFRYYLGVKDMVKSNASSFQFIENQNKSSVFCFSLGYSFHKW</sequence>
<keyword evidence="3" id="KW-1185">Reference proteome</keyword>
<name>A0A2S1YRF5_9FLAO</name>
<dbReference type="KEGG" id="fcr:HYN56_19855"/>
<evidence type="ECO:0000313" key="2">
    <source>
        <dbReference type="EMBL" id="AWK06358.1"/>
    </source>
</evidence>
<dbReference type="Proteomes" id="UP000245250">
    <property type="component" value="Chromosome"/>
</dbReference>
<reference evidence="2 3" key="1">
    <citation type="submission" date="2018-05" db="EMBL/GenBank/DDBJ databases">
        <title>Genome sequencing of Flavobacterium sp. HYN0056.</title>
        <authorList>
            <person name="Yi H."/>
            <person name="Baek C."/>
        </authorList>
    </citation>
    <scope>NUCLEOTIDE SEQUENCE [LARGE SCALE GENOMIC DNA]</scope>
    <source>
        <strain evidence="2 3">HYN0056</strain>
    </source>
</reference>
<protein>
    <recommendedName>
        <fullName evidence="1">Outer membrane protein beta-barrel domain-containing protein</fullName>
    </recommendedName>
</protein>
<organism evidence="2 3">
    <name type="scientific">Flavobacterium crocinum</name>
    <dbReference type="NCBI Taxonomy" id="2183896"/>
    <lineage>
        <taxon>Bacteria</taxon>
        <taxon>Pseudomonadati</taxon>
        <taxon>Bacteroidota</taxon>
        <taxon>Flavobacteriia</taxon>
        <taxon>Flavobacteriales</taxon>
        <taxon>Flavobacteriaceae</taxon>
        <taxon>Flavobacterium</taxon>
    </lineage>
</organism>
<evidence type="ECO:0000313" key="3">
    <source>
        <dbReference type="Proteomes" id="UP000245250"/>
    </source>
</evidence>
<dbReference type="RefSeq" id="WP_109193775.1">
    <property type="nucleotide sequence ID" value="NZ_CP029255.1"/>
</dbReference>